<dbReference type="InterPro" id="IPR029030">
    <property type="entry name" value="Caspase-like_dom_sf"/>
</dbReference>
<dbReference type="OrthoDB" id="7052039at2"/>
<reference evidence="2 3" key="1">
    <citation type="submission" date="2018-12" db="EMBL/GenBank/DDBJ databases">
        <title>bacterium Hansschlegelia zhihuaiae S113.</title>
        <authorList>
            <person name="He J."/>
        </authorList>
    </citation>
    <scope>NUCLEOTIDE SEQUENCE [LARGE SCALE GENOMIC DNA]</scope>
    <source>
        <strain evidence="2 3">S 113</strain>
    </source>
</reference>
<dbReference type="Pfam" id="PF00656">
    <property type="entry name" value="Peptidase_C14"/>
    <property type="match status" value="1"/>
</dbReference>
<proteinExistence type="predicted"/>
<accession>A0A4Q0MH92</accession>
<dbReference type="EMBL" id="RYFI01000012">
    <property type="protein sequence ID" value="RXF72858.1"/>
    <property type="molecule type" value="Genomic_DNA"/>
</dbReference>
<dbReference type="Proteomes" id="UP000289708">
    <property type="component" value="Unassembled WGS sequence"/>
</dbReference>
<dbReference type="InterPro" id="IPR011600">
    <property type="entry name" value="Pept_C14_caspase"/>
</dbReference>
<dbReference type="GO" id="GO:0004197">
    <property type="term" value="F:cysteine-type endopeptidase activity"/>
    <property type="evidence" value="ECO:0007669"/>
    <property type="project" value="InterPro"/>
</dbReference>
<organism evidence="2 3">
    <name type="scientific">Hansschlegelia zhihuaiae</name>
    <dbReference type="NCBI Taxonomy" id="405005"/>
    <lineage>
        <taxon>Bacteria</taxon>
        <taxon>Pseudomonadati</taxon>
        <taxon>Pseudomonadota</taxon>
        <taxon>Alphaproteobacteria</taxon>
        <taxon>Hyphomicrobiales</taxon>
        <taxon>Methylopilaceae</taxon>
        <taxon>Hansschlegelia</taxon>
    </lineage>
</organism>
<dbReference type="SUPFAM" id="SSF52129">
    <property type="entry name" value="Caspase-like"/>
    <property type="match status" value="1"/>
</dbReference>
<dbReference type="RefSeq" id="WP_128778020.1">
    <property type="nucleotide sequence ID" value="NZ_RYFI01000012.1"/>
</dbReference>
<dbReference type="AlphaFoldDB" id="A0A4Q0MH92"/>
<comment type="caution">
    <text evidence="2">The sequence shown here is derived from an EMBL/GenBank/DDBJ whole genome shotgun (WGS) entry which is preliminary data.</text>
</comment>
<keyword evidence="3" id="KW-1185">Reference proteome</keyword>
<protein>
    <recommendedName>
        <fullName evidence="1">Peptidase C14 caspase domain-containing protein</fullName>
    </recommendedName>
</protein>
<sequence length="393" mass="41680">MPDASLVFEDPDPQAAGTHVLVIGVSAYDHLLGGREERPELADGMQQLKSAASSARAVADWFLSEFFNAGKPLRSLALLLSEAAPAPFPHARVGAAVTPPAATIGNVTDAVDYWLTRASTNPENMVIFFFAGHGVSTSDPLLFLQDFGRRVQDRYAGSINLNDFVVAMRTKTPGRQLFLIDSCRTIAKTSLALAGAHRGVALVSPTDVAGTGQSLALQSVHHATTEFAPAFGERAGVSLFTDALLRAFRGGGAQAHIAWKIGTSGLEQALGAYVARAAAGHGVTQLPERSRGSFFEISAPTKIEIPLHVSFDQEDAWGDVHQLEARCGAGVSASWTSDPLQPIIEWSCVVPHREHRVAAVFRQGAAYSHSPEIVMVAPPETVCELKIQSGAGG</sequence>
<evidence type="ECO:0000313" key="3">
    <source>
        <dbReference type="Proteomes" id="UP000289708"/>
    </source>
</evidence>
<feature type="domain" description="Peptidase C14 caspase" evidence="1">
    <location>
        <begin position="20"/>
        <end position="254"/>
    </location>
</feature>
<dbReference type="Gene3D" id="3.40.50.1460">
    <property type="match status" value="1"/>
</dbReference>
<gene>
    <name evidence="2" type="ORF">EK403_13600</name>
</gene>
<evidence type="ECO:0000259" key="1">
    <source>
        <dbReference type="Pfam" id="PF00656"/>
    </source>
</evidence>
<evidence type="ECO:0000313" key="2">
    <source>
        <dbReference type="EMBL" id="RXF72858.1"/>
    </source>
</evidence>
<dbReference type="GO" id="GO:0006508">
    <property type="term" value="P:proteolysis"/>
    <property type="evidence" value="ECO:0007669"/>
    <property type="project" value="InterPro"/>
</dbReference>
<name>A0A4Q0MH92_9HYPH</name>